<keyword evidence="3 6" id="KW-1133">Transmembrane helix</keyword>
<dbReference type="InterPro" id="IPR038050">
    <property type="entry name" value="Neuro_actylchol_rec"/>
</dbReference>
<feature type="compositionally biased region" description="Polar residues" evidence="5">
    <location>
        <begin position="470"/>
        <end position="481"/>
    </location>
</feature>
<feature type="compositionally biased region" description="Low complexity" evidence="5">
    <location>
        <begin position="410"/>
        <end position="423"/>
    </location>
</feature>
<dbReference type="InterPro" id="IPR006202">
    <property type="entry name" value="Neur_chan_lig-bd"/>
</dbReference>
<protein>
    <submittedName>
        <fullName evidence="9">Uncharacterized protein LOC106156405 isoform X1</fullName>
    </submittedName>
</protein>
<feature type="transmembrane region" description="Helical" evidence="6">
    <location>
        <begin position="275"/>
        <end position="295"/>
    </location>
</feature>
<proteinExistence type="predicted"/>
<feature type="domain" description="Neurotransmitter-gated ion-channel ligand-binding" evidence="7">
    <location>
        <begin position="48"/>
        <end position="208"/>
    </location>
</feature>
<evidence type="ECO:0000256" key="2">
    <source>
        <dbReference type="ARBA" id="ARBA00022692"/>
    </source>
</evidence>
<dbReference type="SUPFAM" id="SSF63712">
    <property type="entry name" value="Nicotinic receptor ligand binding domain-like"/>
    <property type="match status" value="1"/>
</dbReference>
<keyword evidence="2 6" id="KW-0812">Transmembrane</keyword>
<gene>
    <name evidence="9" type="primary">LOC106156405</name>
</gene>
<dbReference type="InterPro" id="IPR036734">
    <property type="entry name" value="Neur_chan_lig-bd_sf"/>
</dbReference>
<evidence type="ECO:0000313" key="8">
    <source>
        <dbReference type="Proteomes" id="UP000085678"/>
    </source>
</evidence>
<evidence type="ECO:0000256" key="3">
    <source>
        <dbReference type="ARBA" id="ARBA00022989"/>
    </source>
</evidence>
<keyword evidence="4 6" id="KW-0472">Membrane</keyword>
<dbReference type="InterPro" id="IPR036719">
    <property type="entry name" value="Neuro-gated_channel_TM_sf"/>
</dbReference>
<dbReference type="AlphaFoldDB" id="A0A1S3HM64"/>
<dbReference type="GO" id="GO:0016020">
    <property type="term" value="C:membrane"/>
    <property type="evidence" value="ECO:0007669"/>
    <property type="project" value="UniProtKB-SubCell"/>
</dbReference>
<accession>A0A1S3HM64</accession>
<evidence type="ECO:0000256" key="4">
    <source>
        <dbReference type="ARBA" id="ARBA00023136"/>
    </source>
</evidence>
<reference evidence="9" key="1">
    <citation type="submission" date="2025-08" db="UniProtKB">
        <authorList>
            <consortium name="RefSeq"/>
        </authorList>
    </citation>
    <scope>IDENTIFICATION</scope>
    <source>
        <tissue evidence="9">Gonads</tissue>
    </source>
</reference>
<sequence>MALQTARLFGMSSESSPYTASGSQPTYTAGIFASLGASIVAVEAHAEPDHDRVTVEVCVIFLKLGEIDTLKEQFSADVLVKAKWREPELDRKGKNKDELIDEDEIDFEKYWNPKLFVENTVGDPKEVRWRTLAFSSEGDAFICENQRLKGTFVENLELNDFPFDVQDLTVTVTSERPASELNLIEDRMELHRVYKQSFIDEQEWSLYKHLESESKFLAEPHGDPSVKRVLLSVKCRAARRPWFFVWNIFLVTFLFCSLSFATFSVEYNLPQNRLQLSFTLVLTAVAFKFVINQSLPRVSYLTYLDKYLLGSMCQLAIVCAWHSIVAKIDSKHDAKVAELVFLTALAVIYIGFNAGICFHIYAFACKRRRIMKQKDREYMVKNFLRNMHRRVLPATNYQSSTLQAPPAGGTPSTPQISPQTPTTGHRQAGPSILHSCSTAPVLLTTETTTTDSDKIKKKGESTVAAPGGPCQNNCVENTVSDKTPPEKPERSKPVIFT</sequence>
<dbReference type="InParanoid" id="A0A1S3HM64"/>
<evidence type="ECO:0000256" key="5">
    <source>
        <dbReference type="SAM" id="MobiDB-lite"/>
    </source>
</evidence>
<dbReference type="GO" id="GO:0005230">
    <property type="term" value="F:extracellular ligand-gated monoatomic ion channel activity"/>
    <property type="evidence" value="ECO:0007669"/>
    <property type="project" value="InterPro"/>
</dbReference>
<evidence type="ECO:0000313" key="9">
    <source>
        <dbReference type="RefSeq" id="XP_013387102.1"/>
    </source>
</evidence>
<dbReference type="RefSeq" id="XP_013387102.1">
    <property type="nucleotide sequence ID" value="XM_013531648.1"/>
</dbReference>
<feature type="region of interest" description="Disordered" evidence="5">
    <location>
        <begin position="399"/>
        <end position="497"/>
    </location>
</feature>
<evidence type="ECO:0000259" key="7">
    <source>
        <dbReference type="Pfam" id="PF02931"/>
    </source>
</evidence>
<dbReference type="GeneID" id="106156405"/>
<organism evidence="8 9">
    <name type="scientific">Lingula anatina</name>
    <name type="common">Brachiopod</name>
    <name type="synonym">Lingula unguis</name>
    <dbReference type="NCBI Taxonomy" id="7574"/>
    <lineage>
        <taxon>Eukaryota</taxon>
        <taxon>Metazoa</taxon>
        <taxon>Spiralia</taxon>
        <taxon>Lophotrochozoa</taxon>
        <taxon>Brachiopoda</taxon>
        <taxon>Linguliformea</taxon>
        <taxon>Lingulata</taxon>
        <taxon>Lingulida</taxon>
        <taxon>Linguloidea</taxon>
        <taxon>Lingulidae</taxon>
        <taxon>Lingula</taxon>
    </lineage>
</organism>
<feature type="transmembrane region" description="Helical" evidence="6">
    <location>
        <begin position="340"/>
        <end position="364"/>
    </location>
</feature>
<feature type="transmembrane region" description="Helical" evidence="6">
    <location>
        <begin position="307"/>
        <end position="328"/>
    </location>
</feature>
<evidence type="ECO:0000256" key="6">
    <source>
        <dbReference type="SAM" id="Phobius"/>
    </source>
</evidence>
<dbReference type="Gene3D" id="2.70.170.10">
    <property type="entry name" value="Neurotransmitter-gated ion-channel ligand-binding domain"/>
    <property type="match status" value="1"/>
</dbReference>
<dbReference type="FunFam" id="2.70.170.10:FF:000053">
    <property type="entry name" value="Predicted protein"/>
    <property type="match status" value="1"/>
</dbReference>
<feature type="compositionally biased region" description="Basic and acidic residues" evidence="5">
    <location>
        <begin position="451"/>
        <end position="460"/>
    </location>
</feature>
<keyword evidence="8" id="KW-1185">Reference proteome</keyword>
<dbReference type="PANTHER" id="PTHR18945">
    <property type="entry name" value="NEUROTRANSMITTER GATED ION CHANNEL"/>
    <property type="match status" value="1"/>
</dbReference>
<dbReference type="KEGG" id="lak:106156405"/>
<dbReference type="OrthoDB" id="203862at2759"/>
<dbReference type="Proteomes" id="UP000085678">
    <property type="component" value="Unplaced"/>
</dbReference>
<evidence type="ECO:0000256" key="1">
    <source>
        <dbReference type="ARBA" id="ARBA00004141"/>
    </source>
</evidence>
<comment type="subcellular location">
    <subcellularLocation>
        <location evidence="1">Membrane</location>
        <topology evidence="1">Multi-pass membrane protein</topology>
    </subcellularLocation>
</comment>
<feature type="compositionally biased region" description="Basic and acidic residues" evidence="5">
    <location>
        <begin position="483"/>
        <end position="497"/>
    </location>
</feature>
<dbReference type="GO" id="GO:0004888">
    <property type="term" value="F:transmembrane signaling receptor activity"/>
    <property type="evidence" value="ECO:0007669"/>
    <property type="project" value="InterPro"/>
</dbReference>
<feature type="transmembrane region" description="Helical" evidence="6">
    <location>
        <begin position="242"/>
        <end position="263"/>
    </location>
</feature>
<name>A0A1S3HM64_LINAN</name>
<dbReference type="InterPro" id="IPR006201">
    <property type="entry name" value="Neur_channel"/>
</dbReference>
<dbReference type="Pfam" id="PF02931">
    <property type="entry name" value="Neur_chan_LBD"/>
    <property type="match status" value="1"/>
</dbReference>
<feature type="region of interest" description="Disordered" evidence="5">
    <location>
        <begin position="1"/>
        <end position="20"/>
    </location>
</feature>
<dbReference type="Gene3D" id="1.20.58.390">
    <property type="entry name" value="Neurotransmitter-gated ion-channel transmembrane domain"/>
    <property type="match status" value="1"/>
</dbReference>
<dbReference type="SUPFAM" id="SSF90112">
    <property type="entry name" value="Neurotransmitter-gated ion-channel transmembrane pore"/>
    <property type="match status" value="1"/>
</dbReference>